<evidence type="ECO:0000256" key="6">
    <source>
        <dbReference type="ARBA" id="ARBA00022824"/>
    </source>
</evidence>
<evidence type="ECO:0000256" key="4">
    <source>
        <dbReference type="ARBA" id="ARBA00022692"/>
    </source>
</evidence>
<dbReference type="GO" id="GO:0005789">
    <property type="term" value="C:endoplasmic reticulum membrane"/>
    <property type="evidence" value="ECO:0007669"/>
    <property type="project" value="UniProtKB-SubCell"/>
</dbReference>
<organism evidence="15 16">
    <name type="scientific">Ramazzottius varieornatus</name>
    <name type="common">Water bear</name>
    <name type="synonym">Tardigrade</name>
    <dbReference type="NCBI Taxonomy" id="947166"/>
    <lineage>
        <taxon>Eukaryota</taxon>
        <taxon>Metazoa</taxon>
        <taxon>Ecdysozoa</taxon>
        <taxon>Tardigrada</taxon>
        <taxon>Eutardigrada</taxon>
        <taxon>Parachela</taxon>
        <taxon>Hypsibioidea</taxon>
        <taxon>Ramazzottiidae</taxon>
        <taxon>Ramazzottius</taxon>
    </lineage>
</organism>
<comment type="function">
    <text evidence="11">Trans-Golgi-associated GTPase that regulates protein sorting. Controls the targeting of ARL1 and its effector to the trans-Golgi. Required for the lipidation of chylomicrons in the intestine and required for VLDL lipidation in the liver.</text>
</comment>
<evidence type="ECO:0000256" key="11">
    <source>
        <dbReference type="ARBA" id="ARBA00037377"/>
    </source>
</evidence>
<dbReference type="Proteomes" id="UP000186922">
    <property type="component" value="Unassembled WGS sequence"/>
</dbReference>
<evidence type="ECO:0000256" key="12">
    <source>
        <dbReference type="ARBA" id="ARBA00038765"/>
    </source>
</evidence>
<dbReference type="GO" id="GO:0006886">
    <property type="term" value="P:intracellular protein transport"/>
    <property type="evidence" value="ECO:0007669"/>
    <property type="project" value="TreeGrafter"/>
</dbReference>
<dbReference type="PANTHER" id="PTHR45909:SF1">
    <property type="entry name" value="ADP-RIBOSYLATION FACTOR-RELATED PROTEIN 1"/>
    <property type="match status" value="1"/>
</dbReference>
<evidence type="ECO:0000256" key="7">
    <source>
        <dbReference type="ARBA" id="ARBA00022989"/>
    </source>
</evidence>
<proteinExistence type="inferred from homology"/>
<comment type="similarity">
    <text evidence="2">Belongs to the SRP receptor beta subunit family.</text>
</comment>
<protein>
    <recommendedName>
        <fullName evidence="13">ADP-ribosylation factor-related protein 1</fullName>
    </recommendedName>
    <alternativeName>
        <fullName evidence="3">Signal recognition particle receptor subunit beta</fullName>
    </alternativeName>
</protein>
<dbReference type="InterPro" id="IPR027417">
    <property type="entry name" value="P-loop_NTPase"/>
</dbReference>
<dbReference type="NCBIfam" id="TIGR00231">
    <property type="entry name" value="small_GTP"/>
    <property type="match status" value="1"/>
</dbReference>
<name>A0A1D1V832_RAMVA</name>
<evidence type="ECO:0000256" key="8">
    <source>
        <dbReference type="ARBA" id="ARBA00023134"/>
    </source>
</evidence>
<comment type="subcellular location">
    <subcellularLocation>
        <location evidence="1">Endoplasmic reticulum membrane</location>
        <topology evidence="1">Single-pass membrane protein</topology>
    </subcellularLocation>
</comment>
<reference evidence="15 16" key="1">
    <citation type="journal article" date="2016" name="Nat. Commun.">
        <title>Extremotolerant tardigrade genome and improved radiotolerance of human cultured cells by tardigrade-unique protein.</title>
        <authorList>
            <person name="Hashimoto T."/>
            <person name="Horikawa D.D."/>
            <person name="Saito Y."/>
            <person name="Kuwahara H."/>
            <person name="Kozuka-Hata H."/>
            <person name="Shin-I T."/>
            <person name="Minakuchi Y."/>
            <person name="Ohishi K."/>
            <person name="Motoyama A."/>
            <person name="Aizu T."/>
            <person name="Enomoto A."/>
            <person name="Kondo K."/>
            <person name="Tanaka S."/>
            <person name="Hara Y."/>
            <person name="Koshikawa S."/>
            <person name="Sagara H."/>
            <person name="Miura T."/>
            <person name="Yokobori S."/>
            <person name="Miyagawa K."/>
            <person name="Suzuki Y."/>
            <person name="Kubo T."/>
            <person name="Oyama M."/>
            <person name="Kohara Y."/>
            <person name="Fujiyama A."/>
            <person name="Arakawa K."/>
            <person name="Katayama T."/>
            <person name="Toyoda A."/>
            <person name="Kunieda T."/>
        </authorList>
    </citation>
    <scope>NUCLEOTIDE SEQUENCE [LARGE SCALE GENOMIC DNA]</scope>
    <source>
        <strain evidence="15 16">YOKOZUNA-1</strain>
    </source>
</reference>
<evidence type="ECO:0000313" key="16">
    <source>
        <dbReference type="Proteomes" id="UP000186922"/>
    </source>
</evidence>
<evidence type="ECO:0000256" key="2">
    <source>
        <dbReference type="ARBA" id="ARBA00005619"/>
    </source>
</evidence>
<sequence length="263" mass="29480">MNEQKAATTETKAVVNDGSIELSTLYYIIGTLLFVGAASLIFYYLIRKQSRKLQFVLILGRNGSGKTALFVQLTQDRSALTVSSLVKNIGWTKNLIPDEPGKEIQLIDVPGYERLRWDVFNMNKHLCKGIIFMVDSVSISSSVSKEAQEAADILYRVLTDPEIVKRKIPVLVVCNKQDQVAAKDVDVVMVLLEKEMNAIRITKYNPATKKGNRSEFIGNMEKDFEFAQLRNNKVTFVKSICKSSELAVTDDMKSVIEFLATLA</sequence>
<dbReference type="STRING" id="947166.A0A1D1V832"/>
<comment type="subunit">
    <text evidence="12">Interacts with SYS1.</text>
</comment>
<dbReference type="GO" id="GO:0005525">
    <property type="term" value="F:GTP binding"/>
    <property type="evidence" value="ECO:0007669"/>
    <property type="project" value="UniProtKB-KW"/>
</dbReference>
<dbReference type="GO" id="GO:0003924">
    <property type="term" value="F:GTPase activity"/>
    <property type="evidence" value="ECO:0007669"/>
    <property type="project" value="TreeGrafter"/>
</dbReference>
<keyword evidence="9 14" id="KW-0472">Membrane</keyword>
<dbReference type="Pfam" id="PF09439">
    <property type="entry name" value="SRPRB"/>
    <property type="match status" value="1"/>
</dbReference>
<dbReference type="GO" id="GO:0043001">
    <property type="term" value="P:Golgi to plasma membrane protein transport"/>
    <property type="evidence" value="ECO:0007669"/>
    <property type="project" value="TreeGrafter"/>
</dbReference>
<dbReference type="InterPro" id="IPR005225">
    <property type="entry name" value="Small_GTP-bd"/>
</dbReference>
<evidence type="ECO:0000256" key="10">
    <source>
        <dbReference type="ARBA" id="ARBA00023170"/>
    </source>
</evidence>
<keyword evidence="16" id="KW-1185">Reference proteome</keyword>
<dbReference type="AlphaFoldDB" id="A0A1D1V832"/>
<dbReference type="InterPro" id="IPR024156">
    <property type="entry name" value="Small_GTPase_ARF"/>
</dbReference>
<accession>A0A1D1V832</accession>
<evidence type="ECO:0000313" key="15">
    <source>
        <dbReference type="EMBL" id="GAU95837.1"/>
    </source>
</evidence>
<dbReference type="EMBL" id="BDGG01000003">
    <property type="protein sequence ID" value="GAU95837.1"/>
    <property type="molecule type" value="Genomic_DNA"/>
</dbReference>
<dbReference type="GO" id="GO:0034067">
    <property type="term" value="P:protein localization to Golgi apparatus"/>
    <property type="evidence" value="ECO:0007669"/>
    <property type="project" value="TreeGrafter"/>
</dbReference>
<keyword evidence="7 14" id="KW-1133">Transmembrane helix</keyword>
<evidence type="ECO:0000256" key="3">
    <source>
        <dbReference type="ARBA" id="ARBA00020256"/>
    </source>
</evidence>
<keyword evidence="5" id="KW-0547">Nucleotide-binding</keyword>
<evidence type="ECO:0000256" key="1">
    <source>
        <dbReference type="ARBA" id="ARBA00004389"/>
    </source>
</evidence>
<gene>
    <name evidence="15" type="primary">RvY_07382-1</name>
    <name evidence="15" type="synonym">RvY_07382.1</name>
    <name evidence="15" type="ORF">RvY_07382</name>
</gene>
<evidence type="ECO:0000256" key="9">
    <source>
        <dbReference type="ARBA" id="ARBA00023136"/>
    </source>
</evidence>
<dbReference type="PRINTS" id="PR00449">
    <property type="entry name" value="RASTRNSFRMNG"/>
</dbReference>
<dbReference type="OrthoDB" id="41266at2759"/>
<dbReference type="InterPro" id="IPR019009">
    <property type="entry name" value="SRP_receptor_beta_su"/>
</dbReference>
<keyword evidence="6" id="KW-0256">Endoplasmic reticulum</keyword>
<comment type="caution">
    <text evidence="15">The sequence shown here is derived from an EMBL/GenBank/DDBJ whole genome shotgun (WGS) entry which is preliminary data.</text>
</comment>
<dbReference type="GO" id="GO:0005794">
    <property type="term" value="C:Golgi apparatus"/>
    <property type="evidence" value="ECO:0007669"/>
    <property type="project" value="TreeGrafter"/>
</dbReference>
<keyword evidence="4 14" id="KW-0812">Transmembrane</keyword>
<keyword evidence="10" id="KW-0675">Receptor</keyword>
<evidence type="ECO:0000256" key="14">
    <source>
        <dbReference type="SAM" id="Phobius"/>
    </source>
</evidence>
<feature type="transmembrane region" description="Helical" evidence="14">
    <location>
        <begin position="25"/>
        <end position="46"/>
    </location>
</feature>
<keyword evidence="8" id="KW-0342">GTP-binding</keyword>
<evidence type="ECO:0000256" key="13">
    <source>
        <dbReference type="ARBA" id="ARBA00039478"/>
    </source>
</evidence>
<dbReference type="PANTHER" id="PTHR45909">
    <property type="entry name" value="ADP-RIBOSYLATION FACTOR-RELATED PROTEIN 1"/>
    <property type="match status" value="1"/>
</dbReference>
<dbReference type="SUPFAM" id="SSF52540">
    <property type="entry name" value="P-loop containing nucleoside triphosphate hydrolases"/>
    <property type="match status" value="1"/>
</dbReference>
<dbReference type="Gene3D" id="3.40.50.300">
    <property type="entry name" value="P-loop containing nucleotide triphosphate hydrolases"/>
    <property type="match status" value="1"/>
</dbReference>
<evidence type="ECO:0000256" key="5">
    <source>
        <dbReference type="ARBA" id="ARBA00022741"/>
    </source>
</evidence>